<dbReference type="RefSeq" id="WP_300591080.1">
    <property type="nucleotide sequence ID" value="NZ_BAAAUO010000010.1"/>
</dbReference>
<protein>
    <recommendedName>
        <fullName evidence="3">Right handed beta helix domain-containing protein</fullName>
    </recommendedName>
</protein>
<accession>A0ABU7VAN7</accession>
<comment type="caution">
    <text evidence="1">The sequence shown here is derived from an EMBL/GenBank/DDBJ whole genome shotgun (WGS) entry which is preliminary data.</text>
</comment>
<evidence type="ECO:0000313" key="2">
    <source>
        <dbReference type="Proteomes" id="UP001351900"/>
    </source>
</evidence>
<reference evidence="1 2" key="1">
    <citation type="submission" date="2024-01" db="EMBL/GenBank/DDBJ databases">
        <title>the genome sequence of strain Microbacterium schleiferi NBRC 15075.</title>
        <authorList>
            <person name="Ding Y."/>
            <person name="Zhang G."/>
        </authorList>
    </citation>
    <scope>NUCLEOTIDE SEQUENCE [LARGE SCALE GENOMIC DNA]</scope>
    <source>
        <strain evidence="1 2">NBRC 15075</strain>
    </source>
</reference>
<name>A0ABU7VAN7_9MICO</name>
<evidence type="ECO:0000313" key="1">
    <source>
        <dbReference type="EMBL" id="MEF2256360.1"/>
    </source>
</evidence>
<organism evidence="1 2">
    <name type="scientific">Microbacterium schleiferi</name>
    <dbReference type="NCBI Taxonomy" id="69362"/>
    <lineage>
        <taxon>Bacteria</taxon>
        <taxon>Bacillati</taxon>
        <taxon>Actinomycetota</taxon>
        <taxon>Actinomycetes</taxon>
        <taxon>Micrococcales</taxon>
        <taxon>Microbacteriaceae</taxon>
        <taxon>Microbacterium</taxon>
    </lineage>
</organism>
<gene>
    <name evidence="1" type="ORF">V2V91_14645</name>
</gene>
<dbReference type="EMBL" id="JAZHOV010000011">
    <property type="protein sequence ID" value="MEF2256360.1"/>
    <property type="molecule type" value="Genomic_DNA"/>
</dbReference>
<proteinExistence type="predicted"/>
<evidence type="ECO:0008006" key="3">
    <source>
        <dbReference type="Google" id="ProtNLM"/>
    </source>
</evidence>
<sequence>MPTPLSNPKRVRHPWLFRSTRRARPTPSGEIRGSSLTFTGGDEVESAVNLKGNAWIVDANTIDAASSDGIRIHSILDGWGASNVITANTISAAPGRLGIEVVGAAPELGNIVGCGNLTPSGVAVPTNVACQ</sequence>
<keyword evidence="2" id="KW-1185">Reference proteome</keyword>
<dbReference type="Proteomes" id="UP001351900">
    <property type="component" value="Unassembled WGS sequence"/>
</dbReference>